<dbReference type="PROSITE" id="PS00108">
    <property type="entry name" value="PROTEIN_KINASE_ST"/>
    <property type="match status" value="1"/>
</dbReference>
<dbReference type="RefSeq" id="WP_316005014.1">
    <property type="nucleotide sequence ID" value="NZ_JAWDIT010000005.1"/>
</dbReference>
<dbReference type="Gene3D" id="1.10.510.10">
    <property type="entry name" value="Transferase(Phosphotransferase) domain 1"/>
    <property type="match status" value="1"/>
</dbReference>
<evidence type="ECO:0000313" key="2">
    <source>
        <dbReference type="EMBL" id="MDU0346761.1"/>
    </source>
</evidence>
<sequence length="340" mass="37735">MVLPNGWVVGQLRVPDPEATGGVFSVSYPVHKLDGTQGFLKVLNLSRAFAVPNFLDELQSLTTQFRAERDLCVMCGERRLANVVVAIDHGEIRLPEYALGAVSYIVFELATHDVRKALAVSQGVDDVIKLEYLHSVALGLRQLHSIRVSHQDLKPSNFLVFPDLPNGRATGKLGDLGRAFRADSPSVLDDLATPGDSSYAPPEQLYGHIYQDEGTRRYAADIYQMGSLAVFMFTGRTMNAWLASKLEPSHHWAKWGDSYSAVLPYLEDAYGEVLDDVESSRPGGSGRQFRELVTYLCEPDAERRGHPASRRQRHGNPYALDRVITSIDLLARRLSRGITI</sequence>
<dbReference type="SMART" id="SM00220">
    <property type="entry name" value="S_TKc"/>
    <property type="match status" value="1"/>
</dbReference>
<dbReference type="PANTHER" id="PTHR24359:SF1">
    <property type="entry name" value="INHIBITOR OF NUCLEAR FACTOR KAPPA-B KINASE EPSILON SUBUNIT HOMOLOG 1-RELATED"/>
    <property type="match status" value="1"/>
</dbReference>
<comment type="caution">
    <text evidence="2">The sequence shown here is derived from an EMBL/GenBank/DDBJ whole genome shotgun (WGS) entry which is preliminary data.</text>
</comment>
<evidence type="ECO:0000313" key="3">
    <source>
        <dbReference type="Proteomes" id="UP001261125"/>
    </source>
</evidence>
<dbReference type="Pfam" id="PF00069">
    <property type="entry name" value="Pkinase"/>
    <property type="match status" value="1"/>
</dbReference>
<dbReference type="PROSITE" id="PS50011">
    <property type="entry name" value="PROTEIN_KINASE_DOM"/>
    <property type="match status" value="1"/>
</dbReference>
<accession>A0ABU3SQ28</accession>
<keyword evidence="3" id="KW-1185">Reference proteome</keyword>
<organism evidence="2 3">
    <name type="scientific">Microbacterium phycohabitans</name>
    <dbReference type="NCBI Taxonomy" id="3075993"/>
    <lineage>
        <taxon>Bacteria</taxon>
        <taxon>Bacillati</taxon>
        <taxon>Actinomycetota</taxon>
        <taxon>Actinomycetes</taxon>
        <taxon>Micrococcales</taxon>
        <taxon>Microbacteriaceae</taxon>
        <taxon>Microbacterium</taxon>
    </lineage>
</organism>
<dbReference type="EMBL" id="JAWDIT010000005">
    <property type="protein sequence ID" value="MDU0346761.1"/>
    <property type="molecule type" value="Genomic_DNA"/>
</dbReference>
<feature type="domain" description="Protein kinase" evidence="1">
    <location>
        <begin position="12"/>
        <end position="319"/>
    </location>
</feature>
<dbReference type="InterPro" id="IPR011009">
    <property type="entry name" value="Kinase-like_dom_sf"/>
</dbReference>
<dbReference type="SUPFAM" id="SSF56112">
    <property type="entry name" value="Protein kinase-like (PK-like)"/>
    <property type="match status" value="1"/>
</dbReference>
<dbReference type="Proteomes" id="UP001261125">
    <property type="component" value="Unassembled WGS sequence"/>
</dbReference>
<dbReference type="PANTHER" id="PTHR24359">
    <property type="entry name" value="SERINE/THREONINE-PROTEIN KINASE SBK1"/>
    <property type="match status" value="1"/>
</dbReference>
<dbReference type="InterPro" id="IPR000719">
    <property type="entry name" value="Prot_kinase_dom"/>
</dbReference>
<name>A0ABU3SQ28_9MICO</name>
<proteinExistence type="predicted"/>
<dbReference type="InterPro" id="IPR008271">
    <property type="entry name" value="Ser/Thr_kinase_AS"/>
</dbReference>
<evidence type="ECO:0000259" key="1">
    <source>
        <dbReference type="PROSITE" id="PS50011"/>
    </source>
</evidence>
<protein>
    <recommendedName>
        <fullName evidence="1">Protein kinase domain-containing protein</fullName>
    </recommendedName>
</protein>
<reference evidence="2 3" key="1">
    <citation type="submission" date="2023-09" db="EMBL/GenBank/DDBJ databases">
        <title>Microbacterium fusihabitans sp. nov., Microbacterium phycihabitans sp. nov., and Microbacterium cervinum sp. nov., isolated from dried seaweeds of beach.</title>
        <authorList>
            <person name="Lee S.D."/>
        </authorList>
    </citation>
    <scope>NUCLEOTIDE SEQUENCE [LARGE SCALE GENOMIC DNA]</scope>
    <source>
        <strain evidence="2 3">KSW2-29</strain>
    </source>
</reference>
<gene>
    <name evidence="2" type="ORF">RWH44_13745</name>
</gene>